<dbReference type="Gramene" id="Kaladp0017s0023.1.v1.1">
    <property type="protein sequence ID" value="Kaladp0017s0023.1.v1.1.CDS.1"/>
    <property type="gene ID" value="Kaladp0017s0023.v1.1"/>
</dbReference>
<feature type="transmembrane region" description="Helical" evidence="1">
    <location>
        <begin position="31"/>
        <end position="53"/>
    </location>
</feature>
<reference evidence="2" key="1">
    <citation type="submission" date="2021-01" db="UniProtKB">
        <authorList>
            <consortium name="EnsemblPlants"/>
        </authorList>
    </citation>
    <scope>IDENTIFICATION</scope>
</reference>
<sequence>MDGLVGFALSKIEKKFPSVANDVKLQDWIKYGTPVLVVAAMVLILSWCCYCCCCQNGRKARKGPGRNQRRGRNVRYD</sequence>
<name>A0A7N0T1F1_KALFE</name>
<dbReference type="EnsemblPlants" id="Kaladp0017s0023.1.v1.1">
    <property type="protein sequence ID" value="Kaladp0017s0023.1.v1.1.CDS.1"/>
    <property type="gene ID" value="Kaladp0017s0023.v1.1"/>
</dbReference>
<evidence type="ECO:0000256" key="1">
    <source>
        <dbReference type="SAM" id="Phobius"/>
    </source>
</evidence>
<evidence type="ECO:0000313" key="2">
    <source>
        <dbReference type="EnsemblPlants" id="Kaladp0017s0023.1.v1.1.CDS.1"/>
    </source>
</evidence>
<proteinExistence type="predicted"/>
<dbReference type="AlphaFoldDB" id="A0A7N0T1F1"/>
<evidence type="ECO:0000313" key="3">
    <source>
        <dbReference type="Proteomes" id="UP000594263"/>
    </source>
</evidence>
<protein>
    <submittedName>
        <fullName evidence="2">Uncharacterized protein</fullName>
    </submittedName>
</protein>
<accession>A0A7N0T1F1</accession>
<dbReference type="Proteomes" id="UP000594263">
    <property type="component" value="Unplaced"/>
</dbReference>
<keyword evidence="1" id="KW-0472">Membrane</keyword>
<keyword evidence="1" id="KW-0812">Transmembrane</keyword>
<keyword evidence="3" id="KW-1185">Reference proteome</keyword>
<organism evidence="2 3">
    <name type="scientific">Kalanchoe fedtschenkoi</name>
    <name type="common">Lavender scallops</name>
    <name type="synonym">South American air plant</name>
    <dbReference type="NCBI Taxonomy" id="63787"/>
    <lineage>
        <taxon>Eukaryota</taxon>
        <taxon>Viridiplantae</taxon>
        <taxon>Streptophyta</taxon>
        <taxon>Embryophyta</taxon>
        <taxon>Tracheophyta</taxon>
        <taxon>Spermatophyta</taxon>
        <taxon>Magnoliopsida</taxon>
        <taxon>eudicotyledons</taxon>
        <taxon>Gunneridae</taxon>
        <taxon>Pentapetalae</taxon>
        <taxon>Saxifragales</taxon>
        <taxon>Crassulaceae</taxon>
        <taxon>Kalanchoe</taxon>
    </lineage>
</organism>
<keyword evidence="1" id="KW-1133">Transmembrane helix</keyword>